<dbReference type="Pfam" id="PF13537">
    <property type="entry name" value="GATase_7"/>
    <property type="match status" value="1"/>
</dbReference>
<feature type="compositionally biased region" description="Acidic residues" evidence="1">
    <location>
        <begin position="334"/>
        <end position="343"/>
    </location>
</feature>
<evidence type="ECO:0000259" key="2">
    <source>
        <dbReference type="Pfam" id="PF13537"/>
    </source>
</evidence>
<accession>A0A1Y5HZF9</accession>
<dbReference type="Gene3D" id="3.60.20.10">
    <property type="entry name" value="Glutamine Phosphoribosylpyrophosphate, subunit 1, domain 1"/>
    <property type="match status" value="1"/>
</dbReference>
<dbReference type="OMA" id="NVDYLAW"/>
<dbReference type="eggNOG" id="ENOG502SVWP">
    <property type="taxonomic scope" value="Eukaryota"/>
</dbReference>
<dbReference type="SUPFAM" id="SSF56235">
    <property type="entry name" value="N-terminal nucleophile aminohydrolases (Ntn hydrolases)"/>
    <property type="match status" value="1"/>
</dbReference>
<dbReference type="AlphaFoldDB" id="A0A1Y5HZF9"/>
<proteinExistence type="predicted"/>
<gene>
    <name evidence="3" type="ORF">BE221DRAFT_162411</name>
</gene>
<evidence type="ECO:0000313" key="3">
    <source>
        <dbReference type="EMBL" id="OUS42600.1"/>
    </source>
</evidence>
<sequence>MEICVPSIGGEGRLLKFYTTVILRDAVDATATSAPHVDARDDARDRPAMPGRVGKFLCVVPPKTLRVDVESGRATRSGPVDGLEEALDALEFKTSRSTLDGGGVAIGVGPGIQAFTDNELIVSFVGHLTNVDYLAWRLFSDEGRRGERAPSALEAARQLVGGRCFEAELVCHLYKTFGTKALPKLRGKFAFVVFDSKSVRVFAARDASGEYDLKYARDDDGTVVVANFSGANEMLPSRRDLSEIPPGCYVYGHRNMVPSRFAKTLAEKSSELAAAAAAATRALRGLNVKSRRPLDVRRISSDHYEHEDVLCDDRKRALEDLDGGHEYESHERANEEEDIEPGTEEDHRTAEVVALKTASAAIKRIASGYNMSGMVRMDGVNALAAVGMADSGNLDGFQLDRVPSRTGLLSDMVKVASFGDLNKEYARKGSISDLMHAGVSSPKKSGLDKPDRRASWTDLTVLVASGETRQANSDE</sequence>
<dbReference type="InterPro" id="IPR017932">
    <property type="entry name" value="GATase_2_dom"/>
</dbReference>
<dbReference type="EMBL" id="KZ155838">
    <property type="protein sequence ID" value="OUS42600.1"/>
    <property type="molecule type" value="Genomic_DNA"/>
</dbReference>
<name>A0A1Y5HZF9_OSTTA</name>
<protein>
    <recommendedName>
        <fullName evidence="2">Glutamine amidotransferase type-2 domain-containing protein</fullName>
    </recommendedName>
</protein>
<dbReference type="Proteomes" id="UP000195557">
    <property type="component" value="Unassembled WGS sequence"/>
</dbReference>
<feature type="domain" description="Glutamine amidotransferase type-2" evidence="2">
    <location>
        <begin position="167"/>
        <end position="226"/>
    </location>
</feature>
<feature type="region of interest" description="Disordered" evidence="1">
    <location>
        <begin position="324"/>
        <end position="347"/>
    </location>
</feature>
<evidence type="ECO:0000256" key="1">
    <source>
        <dbReference type="SAM" id="MobiDB-lite"/>
    </source>
</evidence>
<dbReference type="KEGG" id="ota:OT_ostta01g03620"/>
<dbReference type="OrthoDB" id="2019121at2759"/>
<organism evidence="3">
    <name type="scientific">Ostreococcus tauri</name>
    <name type="common">Marine green alga</name>
    <dbReference type="NCBI Taxonomy" id="70448"/>
    <lineage>
        <taxon>Eukaryota</taxon>
        <taxon>Viridiplantae</taxon>
        <taxon>Chlorophyta</taxon>
        <taxon>Mamiellophyceae</taxon>
        <taxon>Mamiellales</taxon>
        <taxon>Bathycoccaceae</taxon>
        <taxon>Ostreococcus</taxon>
    </lineage>
</organism>
<feature type="compositionally biased region" description="Basic and acidic residues" evidence="1">
    <location>
        <begin position="324"/>
        <end position="333"/>
    </location>
</feature>
<dbReference type="RefSeq" id="XP_003074415.2">
    <property type="nucleotide sequence ID" value="XM_003074368.2"/>
</dbReference>
<reference evidence="3" key="1">
    <citation type="submission" date="2017-04" db="EMBL/GenBank/DDBJ databases">
        <title>Population genomics of picophytoplankton unveils novel chromosome hypervariability.</title>
        <authorList>
            <consortium name="DOE Joint Genome Institute"/>
            <person name="Blanc-Mathieu R."/>
            <person name="Krasovec M."/>
            <person name="Hebrard M."/>
            <person name="Yau S."/>
            <person name="Desgranges E."/>
            <person name="Martin J."/>
            <person name="Schackwitz W."/>
            <person name="Kuo A."/>
            <person name="Salin G."/>
            <person name="Donnadieu C."/>
            <person name="Desdevises Y."/>
            <person name="Sanchez-Ferandin S."/>
            <person name="Moreau H."/>
            <person name="Rivals E."/>
            <person name="Grigoriev I.V."/>
            <person name="Grimsley N."/>
            <person name="Eyre-Walker A."/>
            <person name="Piganeau G."/>
        </authorList>
    </citation>
    <scope>NUCLEOTIDE SEQUENCE [LARGE SCALE GENOMIC DNA]</scope>
    <source>
        <strain evidence="3">RCC 1115</strain>
    </source>
</reference>
<dbReference type="InterPro" id="IPR029055">
    <property type="entry name" value="Ntn_hydrolases_N"/>
</dbReference>